<protein>
    <recommendedName>
        <fullName evidence="4">Collagen triple helix repeat protein</fullName>
    </recommendedName>
</protein>
<dbReference type="RefSeq" id="WP_181907429.1">
    <property type="nucleotide sequence ID" value="NZ_QRDY01000007.1"/>
</dbReference>
<evidence type="ECO:0008006" key="4">
    <source>
        <dbReference type="Google" id="ProtNLM"/>
    </source>
</evidence>
<reference evidence="2 3" key="1">
    <citation type="submission" date="2018-07" db="EMBL/GenBank/DDBJ databases">
        <title>Genomic Encyclopedia of Type Strains, Phase III (KMG-III): the genomes of soil and plant-associated and newly described type strains.</title>
        <authorList>
            <person name="Whitman W."/>
        </authorList>
    </citation>
    <scope>NUCLEOTIDE SEQUENCE [LARGE SCALE GENOMIC DNA]</scope>
    <source>
        <strain evidence="2 3">CECT 8236</strain>
    </source>
</reference>
<evidence type="ECO:0000313" key="2">
    <source>
        <dbReference type="EMBL" id="RED59307.1"/>
    </source>
</evidence>
<evidence type="ECO:0000256" key="1">
    <source>
        <dbReference type="SAM" id="MobiDB-lite"/>
    </source>
</evidence>
<gene>
    <name evidence="2" type="ORF">DFP95_107146</name>
</gene>
<dbReference type="EMBL" id="QRDY01000007">
    <property type="protein sequence ID" value="RED59307.1"/>
    <property type="molecule type" value="Genomic_DNA"/>
</dbReference>
<feature type="region of interest" description="Disordered" evidence="1">
    <location>
        <begin position="1"/>
        <end position="30"/>
    </location>
</feature>
<feature type="compositionally biased region" description="Pro residues" evidence="1">
    <location>
        <begin position="7"/>
        <end position="28"/>
    </location>
</feature>
<organism evidence="2 3">
    <name type="scientific">Cohnella lupini</name>
    <dbReference type="NCBI Taxonomy" id="1294267"/>
    <lineage>
        <taxon>Bacteria</taxon>
        <taxon>Bacillati</taxon>
        <taxon>Bacillota</taxon>
        <taxon>Bacilli</taxon>
        <taxon>Bacillales</taxon>
        <taxon>Paenibacillaceae</taxon>
        <taxon>Cohnella</taxon>
    </lineage>
</organism>
<proteinExistence type="predicted"/>
<comment type="caution">
    <text evidence="2">The sequence shown here is derived from an EMBL/GenBank/DDBJ whole genome shotgun (WGS) entry which is preliminary data.</text>
</comment>
<dbReference type="PANTHER" id="PTHR24637:SF421">
    <property type="entry name" value="CUTICLE COLLAGEN DPY-2"/>
    <property type="match status" value="1"/>
</dbReference>
<keyword evidence="3" id="KW-1185">Reference proteome</keyword>
<dbReference type="Proteomes" id="UP000256869">
    <property type="component" value="Unassembled WGS sequence"/>
</dbReference>
<dbReference type="AlphaFoldDB" id="A0A3D9ICA6"/>
<accession>A0A3D9ICA6</accession>
<sequence>MGKLSGPPGPPGPVGPQGPPGPPGPPAAGPQLLQELAGAIGAAGPAGLAGALGPAGLAGLAGALGAAGPAGLAGLAGALGAAGLAGAIGPAGPVGPAGIVVVRFAGSNDPVPFVSNPDEIPFAMVELTLPPITLVANQVVKLDAFSNISFSSVQSYSVNSFISRNPGDFVTTDNDAIFQDPNQPNFEQIIVTTSLTWVDNPGPGIYNYTFTIIALAPSGITEGSIDSRGFTALVINNV</sequence>
<evidence type="ECO:0000313" key="3">
    <source>
        <dbReference type="Proteomes" id="UP000256869"/>
    </source>
</evidence>
<name>A0A3D9ICA6_9BACL</name>
<dbReference type="PANTHER" id="PTHR24637">
    <property type="entry name" value="COLLAGEN"/>
    <property type="match status" value="1"/>
</dbReference>